<dbReference type="EMBL" id="VAJM01000016">
    <property type="protein sequence ID" value="TLM88705.1"/>
    <property type="molecule type" value="Genomic_DNA"/>
</dbReference>
<keyword evidence="2" id="KW-1185">Reference proteome</keyword>
<accession>A0A5R8WIV1</accession>
<sequence length="131" mass="14455">MKIETGLSTEQIDQLQAGPDTDELIGRHLLQRKTFRPRTAPLVPGYLSSGRNPRWQPLPRYSVDPVAMLELLELLRSKGVDVRIDSTVRLVGLTFRDRGRGGVDGVAAEWSGELADLPLSLSKAALKLPQL</sequence>
<organism evidence="1 2">
    <name type="scientific">Hymenobacter jeollabukensis</name>
    <dbReference type="NCBI Taxonomy" id="2025313"/>
    <lineage>
        <taxon>Bacteria</taxon>
        <taxon>Pseudomonadati</taxon>
        <taxon>Bacteroidota</taxon>
        <taxon>Cytophagia</taxon>
        <taxon>Cytophagales</taxon>
        <taxon>Hymenobacteraceae</taxon>
        <taxon>Hymenobacter</taxon>
    </lineage>
</organism>
<dbReference type="RefSeq" id="WP_138081532.1">
    <property type="nucleotide sequence ID" value="NZ_VAJM01000016.1"/>
</dbReference>
<name>A0A5R8WIV1_9BACT</name>
<dbReference type="AlphaFoldDB" id="A0A5R8WIV1"/>
<dbReference type="Proteomes" id="UP000305517">
    <property type="component" value="Unassembled WGS sequence"/>
</dbReference>
<reference evidence="1 2" key="1">
    <citation type="submission" date="2019-05" db="EMBL/GenBank/DDBJ databases">
        <title>Hymenobacter edaphi sp. nov., isolated from abandoned arsenic-contaminated farmland soil.</title>
        <authorList>
            <person name="Nie L."/>
        </authorList>
    </citation>
    <scope>NUCLEOTIDE SEQUENCE [LARGE SCALE GENOMIC DNA]</scope>
    <source>
        <strain evidence="1 2">1-3-3-8</strain>
    </source>
</reference>
<evidence type="ECO:0000313" key="1">
    <source>
        <dbReference type="EMBL" id="TLM88705.1"/>
    </source>
</evidence>
<proteinExistence type="predicted"/>
<gene>
    <name evidence="1" type="ORF">FDY95_22995</name>
</gene>
<evidence type="ECO:0000313" key="2">
    <source>
        <dbReference type="Proteomes" id="UP000305517"/>
    </source>
</evidence>
<protein>
    <submittedName>
        <fullName evidence="1">Uncharacterized protein</fullName>
    </submittedName>
</protein>
<comment type="caution">
    <text evidence="1">The sequence shown here is derived from an EMBL/GenBank/DDBJ whole genome shotgun (WGS) entry which is preliminary data.</text>
</comment>